<protein>
    <submittedName>
        <fullName evidence="5">Helix-turn-helix transcriptional regulator</fullName>
    </submittedName>
</protein>
<dbReference type="Proteomes" id="UP001500067">
    <property type="component" value="Unassembled WGS sequence"/>
</dbReference>
<dbReference type="InterPro" id="IPR037923">
    <property type="entry name" value="HTH-like"/>
</dbReference>
<dbReference type="SUPFAM" id="SSF46689">
    <property type="entry name" value="Homeodomain-like"/>
    <property type="match status" value="1"/>
</dbReference>
<evidence type="ECO:0000256" key="3">
    <source>
        <dbReference type="ARBA" id="ARBA00023163"/>
    </source>
</evidence>
<dbReference type="Pfam" id="PF02311">
    <property type="entry name" value="AraC_binding"/>
    <property type="match status" value="1"/>
</dbReference>
<dbReference type="Gene3D" id="2.60.120.10">
    <property type="entry name" value="Jelly Rolls"/>
    <property type="match status" value="1"/>
</dbReference>
<feature type="domain" description="HTH araC/xylS-type" evidence="4">
    <location>
        <begin position="194"/>
        <end position="292"/>
    </location>
</feature>
<dbReference type="EMBL" id="BAABFA010000008">
    <property type="protein sequence ID" value="GAA4463528.1"/>
    <property type="molecule type" value="Genomic_DNA"/>
</dbReference>
<keyword evidence="2" id="KW-0238">DNA-binding</keyword>
<dbReference type="Gene3D" id="1.10.10.60">
    <property type="entry name" value="Homeodomain-like"/>
    <property type="match status" value="1"/>
</dbReference>
<evidence type="ECO:0000313" key="6">
    <source>
        <dbReference type="Proteomes" id="UP001500067"/>
    </source>
</evidence>
<dbReference type="PROSITE" id="PS01124">
    <property type="entry name" value="HTH_ARAC_FAMILY_2"/>
    <property type="match status" value="1"/>
</dbReference>
<keyword evidence="1" id="KW-0805">Transcription regulation</keyword>
<dbReference type="PRINTS" id="PR00032">
    <property type="entry name" value="HTHARAC"/>
</dbReference>
<dbReference type="PANTHER" id="PTHR43280">
    <property type="entry name" value="ARAC-FAMILY TRANSCRIPTIONAL REGULATOR"/>
    <property type="match status" value="1"/>
</dbReference>
<dbReference type="InterPro" id="IPR014710">
    <property type="entry name" value="RmlC-like_jellyroll"/>
</dbReference>
<evidence type="ECO:0000313" key="5">
    <source>
        <dbReference type="EMBL" id="GAA4463528.1"/>
    </source>
</evidence>
<evidence type="ECO:0000259" key="4">
    <source>
        <dbReference type="PROSITE" id="PS01124"/>
    </source>
</evidence>
<dbReference type="InterPro" id="IPR003313">
    <property type="entry name" value="AraC-bd"/>
</dbReference>
<keyword evidence="3" id="KW-0804">Transcription</keyword>
<evidence type="ECO:0000256" key="1">
    <source>
        <dbReference type="ARBA" id="ARBA00023015"/>
    </source>
</evidence>
<name>A0ABP8NCB9_9BACT</name>
<dbReference type="PANTHER" id="PTHR43280:SF32">
    <property type="entry name" value="TRANSCRIPTIONAL REGULATORY PROTEIN"/>
    <property type="match status" value="1"/>
</dbReference>
<reference evidence="6" key="1">
    <citation type="journal article" date="2019" name="Int. J. Syst. Evol. Microbiol.">
        <title>The Global Catalogue of Microorganisms (GCM) 10K type strain sequencing project: providing services to taxonomists for standard genome sequencing and annotation.</title>
        <authorList>
            <consortium name="The Broad Institute Genomics Platform"/>
            <consortium name="The Broad Institute Genome Sequencing Center for Infectious Disease"/>
            <person name="Wu L."/>
            <person name="Ma J."/>
        </authorList>
    </citation>
    <scope>NUCLEOTIDE SEQUENCE [LARGE SCALE GENOMIC DNA]</scope>
    <source>
        <strain evidence="6">JCM 32105</strain>
    </source>
</reference>
<dbReference type="SMART" id="SM00342">
    <property type="entry name" value="HTH_ARAC"/>
    <property type="match status" value="1"/>
</dbReference>
<dbReference type="InterPro" id="IPR020449">
    <property type="entry name" value="Tscrpt_reg_AraC-type_HTH"/>
</dbReference>
<sequence>MQQQVKNTIPVYDICSLADTRHLREDITAEGLAHYLQRQKDLRFPHRHSFYHLVYFTEGSGKHSIDFETFRVEPGQVYFMIPGQVHSWHFEGRIDGYVINFSEQLMHSFLKEGQYLEQFPFFSGIAAEGVVTLGDARMEVEQLLARVVAEAAGDAPMAGEMIRIYLLSIFITVLRDMPVQDKKQAPGHSHLLLRNFRKLVEQYYAAKRLPKEYAAMLYITPNHLNALCNDLLGRSAGEVIRDRVLLEAKRLLVGHGISVAEIAWQLNFSDNSYFTKFFKKYTGMTPEQFRARPESEK</sequence>
<comment type="caution">
    <text evidence="5">The sequence shown here is derived from an EMBL/GenBank/DDBJ whole genome shotgun (WGS) entry which is preliminary data.</text>
</comment>
<organism evidence="5 6">
    <name type="scientific">Nemorincola caseinilytica</name>
    <dbReference type="NCBI Taxonomy" id="2054315"/>
    <lineage>
        <taxon>Bacteria</taxon>
        <taxon>Pseudomonadati</taxon>
        <taxon>Bacteroidota</taxon>
        <taxon>Chitinophagia</taxon>
        <taxon>Chitinophagales</taxon>
        <taxon>Chitinophagaceae</taxon>
        <taxon>Nemorincola</taxon>
    </lineage>
</organism>
<accession>A0ABP8NCB9</accession>
<dbReference type="Pfam" id="PF12833">
    <property type="entry name" value="HTH_18"/>
    <property type="match status" value="1"/>
</dbReference>
<proteinExistence type="predicted"/>
<dbReference type="InterPro" id="IPR018060">
    <property type="entry name" value="HTH_AraC"/>
</dbReference>
<gene>
    <name evidence="5" type="ORF">GCM10023093_12190</name>
</gene>
<keyword evidence="6" id="KW-1185">Reference proteome</keyword>
<evidence type="ECO:0000256" key="2">
    <source>
        <dbReference type="ARBA" id="ARBA00023125"/>
    </source>
</evidence>
<dbReference type="InterPro" id="IPR009057">
    <property type="entry name" value="Homeodomain-like_sf"/>
</dbReference>
<dbReference type="RefSeq" id="WP_345080105.1">
    <property type="nucleotide sequence ID" value="NZ_BAABFA010000008.1"/>
</dbReference>
<dbReference type="SUPFAM" id="SSF51215">
    <property type="entry name" value="Regulatory protein AraC"/>
    <property type="match status" value="1"/>
</dbReference>